<dbReference type="InterPro" id="IPR029063">
    <property type="entry name" value="SAM-dependent_MTases_sf"/>
</dbReference>
<dbReference type="EMBL" id="JBHTLM010000013">
    <property type="protein sequence ID" value="MFD1178005.1"/>
    <property type="molecule type" value="Genomic_DNA"/>
</dbReference>
<evidence type="ECO:0000313" key="2">
    <source>
        <dbReference type="EMBL" id="MFD1178005.1"/>
    </source>
</evidence>
<dbReference type="Proteomes" id="UP001597262">
    <property type="component" value="Unassembled WGS sequence"/>
</dbReference>
<dbReference type="GO" id="GO:0008168">
    <property type="term" value="F:methyltransferase activity"/>
    <property type="evidence" value="ECO:0007669"/>
    <property type="project" value="UniProtKB-KW"/>
</dbReference>
<protein>
    <submittedName>
        <fullName evidence="2">Class I SAM-dependent methyltransferase</fullName>
        <ecNumber evidence="2">2.1.-.-</ecNumber>
    </submittedName>
</protein>
<keyword evidence="2" id="KW-0489">Methyltransferase</keyword>
<dbReference type="Gene3D" id="3.40.50.150">
    <property type="entry name" value="Vaccinia Virus protein VP39"/>
    <property type="match status" value="1"/>
</dbReference>
<dbReference type="Pfam" id="PF13649">
    <property type="entry name" value="Methyltransf_25"/>
    <property type="match status" value="1"/>
</dbReference>
<accession>A0ABW3S0N2</accession>
<name>A0ABW3S0N2_9BACL</name>
<organism evidence="2 3">
    <name type="scientific">Paenibacillus puldeungensis</name>
    <dbReference type="NCBI Taxonomy" id="696536"/>
    <lineage>
        <taxon>Bacteria</taxon>
        <taxon>Bacillati</taxon>
        <taxon>Bacillota</taxon>
        <taxon>Bacilli</taxon>
        <taxon>Bacillales</taxon>
        <taxon>Paenibacillaceae</taxon>
        <taxon>Paenibacillus</taxon>
    </lineage>
</organism>
<evidence type="ECO:0000313" key="3">
    <source>
        <dbReference type="Proteomes" id="UP001597262"/>
    </source>
</evidence>
<reference evidence="3" key="1">
    <citation type="journal article" date="2019" name="Int. J. Syst. Evol. Microbiol.">
        <title>The Global Catalogue of Microorganisms (GCM) 10K type strain sequencing project: providing services to taxonomists for standard genome sequencing and annotation.</title>
        <authorList>
            <consortium name="The Broad Institute Genomics Platform"/>
            <consortium name="The Broad Institute Genome Sequencing Center for Infectious Disease"/>
            <person name="Wu L."/>
            <person name="Ma J."/>
        </authorList>
    </citation>
    <scope>NUCLEOTIDE SEQUENCE [LARGE SCALE GENOMIC DNA]</scope>
    <source>
        <strain evidence="3">CCUG 59189</strain>
    </source>
</reference>
<evidence type="ECO:0000259" key="1">
    <source>
        <dbReference type="Pfam" id="PF13649"/>
    </source>
</evidence>
<proteinExistence type="predicted"/>
<dbReference type="CDD" id="cd02440">
    <property type="entry name" value="AdoMet_MTases"/>
    <property type="match status" value="1"/>
</dbReference>
<dbReference type="RefSeq" id="WP_379320451.1">
    <property type="nucleotide sequence ID" value="NZ_JBHTLM010000013.1"/>
</dbReference>
<dbReference type="GO" id="GO:0032259">
    <property type="term" value="P:methylation"/>
    <property type="evidence" value="ECO:0007669"/>
    <property type="project" value="UniProtKB-KW"/>
</dbReference>
<dbReference type="EC" id="2.1.-.-" evidence="2"/>
<dbReference type="SUPFAM" id="SSF53335">
    <property type="entry name" value="S-adenosyl-L-methionine-dependent methyltransferases"/>
    <property type="match status" value="1"/>
</dbReference>
<dbReference type="InterPro" id="IPR041698">
    <property type="entry name" value="Methyltransf_25"/>
</dbReference>
<comment type="caution">
    <text evidence="2">The sequence shown here is derived from an EMBL/GenBank/DDBJ whole genome shotgun (WGS) entry which is preliminary data.</text>
</comment>
<feature type="domain" description="Methyltransferase" evidence="1">
    <location>
        <begin position="52"/>
        <end position="151"/>
    </location>
</feature>
<keyword evidence="3" id="KW-1185">Reference proteome</keyword>
<sequence length="232" mass="26650">MNRFIQARTEEVKYHEDFYAHHILFEPGSWLSKPVKIVLDMLDELDLDHIHVLDLGCGVGRNSIPIAQRIKPHNGRITCVDLLPMAVNQLVTNSRKYDVHELIVSEAADVEAYDIPDNSYEYIVACSCLEHVSSVEAFRMVVSRMIEGTKNQGINAILMSTENLDVDIETGKVSNGIIELNMKTADTFSLLHELYRDWDILVEKSVSQSIHERKYEKEIDFRSNWLTFLARK</sequence>
<gene>
    <name evidence="2" type="ORF">ACFQ3W_17080</name>
</gene>
<keyword evidence="2" id="KW-0808">Transferase</keyword>